<evidence type="ECO:0000256" key="3">
    <source>
        <dbReference type="ARBA" id="ARBA00022722"/>
    </source>
</evidence>
<proteinExistence type="inferred from homology"/>
<dbReference type="GO" id="GO:0046872">
    <property type="term" value="F:metal ion binding"/>
    <property type="evidence" value="ECO:0007669"/>
    <property type="project" value="UniProtKB-UniRule"/>
</dbReference>
<keyword evidence="7 9" id="KW-0460">Magnesium</keyword>
<dbReference type="Pfam" id="PF09827">
    <property type="entry name" value="CRISPR_Cas2"/>
    <property type="match status" value="1"/>
</dbReference>
<keyword evidence="6 9" id="KW-0378">Hydrolase</keyword>
<dbReference type="HAMAP" id="MF_01471">
    <property type="entry name" value="Cas2"/>
    <property type="match status" value="1"/>
</dbReference>
<sequence>MIQEQHLSRLNQYRCMWVLVFFDLPTETKIDRKRATRFRKELLDDGFNMFQFSIYMRFCASRENAEVHIKRVKRSLPKHGKVGVMQITDKQFGMIELFHGQKEIAPETPNQQLELF</sequence>
<dbReference type="InterPro" id="IPR021127">
    <property type="entry name" value="CRISPR_associated_Cas2"/>
</dbReference>
<evidence type="ECO:0000256" key="9">
    <source>
        <dbReference type="HAMAP-Rule" id="MF_01471"/>
    </source>
</evidence>
<dbReference type="NCBIfam" id="TIGR01573">
    <property type="entry name" value="cas2"/>
    <property type="match status" value="1"/>
</dbReference>
<dbReference type="Gene3D" id="3.30.70.240">
    <property type="match status" value="1"/>
</dbReference>
<dbReference type="RefSeq" id="WP_245766620.1">
    <property type="nucleotide sequence ID" value="NZ_FPBK01000022.1"/>
</dbReference>
<dbReference type="GO" id="GO:0051607">
    <property type="term" value="P:defense response to virus"/>
    <property type="evidence" value="ECO:0007669"/>
    <property type="project" value="UniProtKB-UniRule"/>
</dbReference>
<reference evidence="10 11" key="1">
    <citation type="submission" date="2016-10" db="EMBL/GenBank/DDBJ databases">
        <authorList>
            <person name="de Groot N.N."/>
        </authorList>
    </citation>
    <scope>NUCLEOTIDE SEQUENCE [LARGE SCALE GENOMIC DNA]</scope>
    <source>
        <strain evidence="10 11">CGMCC 1.12333</strain>
    </source>
</reference>
<dbReference type="GO" id="GO:0016787">
    <property type="term" value="F:hydrolase activity"/>
    <property type="evidence" value="ECO:0007669"/>
    <property type="project" value="UniProtKB-KW"/>
</dbReference>
<keyword evidence="4 9" id="KW-0479">Metal-binding</keyword>
<dbReference type="EMBL" id="FPBK01000022">
    <property type="protein sequence ID" value="SFU76484.1"/>
    <property type="molecule type" value="Genomic_DNA"/>
</dbReference>
<evidence type="ECO:0000256" key="4">
    <source>
        <dbReference type="ARBA" id="ARBA00022723"/>
    </source>
</evidence>
<evidence type="ECO:0000256" key="5">
    <source>
        <dbReference type="ARBA" id="ARBA00022759"/>
    </source>
</evidence>
<gene>
    <name evidence="9" type="primary">cas2</name>
    <name evidence="10" type="ORF">SAMN05216480_1227</name>
</gene>
<organism evidence="10 11">
    <name type="scientific">Pustulibacterium marinum</name>
    <dbReference type="NCBI Taxonomy" id="1224947"/>
    <lineage>
        <taxon>Bacteria</taxon>
        <taxon>Pseudomonadati</taxon>
        <taxon>Bacteroidota</taxon>
        <taxon>Flavobacteriia</taxon>
        <taxon>Flavobacteriales</taxon>
        <taxon>Flavobacteriaceae</taxon>
        <taxon>Pustulibacterium</taxon>
    </lineage>
</organism>
<evidence type="ECO:0000256" key="7">
    <source>
        <dbReference type="ARBA" id="ARBA00022842"/>
    </source>
</evidence>
<dbReference type="GO" id="GO:0004521">
    <property type="term" value="F:RNA endonuclease activity"/>
    <property type="evidence" value="ECO:0007669"/>
    <property type="project" value="InterPro"/>
</dbReference>
<dbReference type="Proteomes" id="UP000199138">
    <property type="component" value="Unassembled WGS sequence"/>
</dbReference>
<evidence type="ECO:0000313" key="10">
    <source>
        <dbReference type="EMBL" id="SFU76484.1"/>
    </source>
</evidence>
<evidence type="ECO:0000256" key="8">
    <source>
        <dbReference type="ARBA" id="ARBA00023118"/>
    </source>
</evidence>
<keyword evidence="3 9" id="KW-0540">Nuclease</keyword>
<dbReference type="AlphaFoldDB" id="A0A1I7IU61"/>
<comment type="subunit">
    <text evidence="9">Homodimer, forms a heterotetramer with a Cas1 homodimer.</text>
</comment>
<dbReference type="GO" id="GO:0043571">
    <property type="term" value="P:maintenance of CRISPR repeat elements"/>
    <property type="evidence" value="ECO:0007669"/>
    <property type="project" value="UniProtKB-UniRule"/>
</dbReference>
<dbReference type="InterPro" id="IPR019199">
    <property type="entry name" value="Virulence_VapD/CRISPR_Cas2"/>
</dbReference>
<dbReference type="EC" id="3.1.-.-" evidence="9"/>
<evidence type="ECO:0000256" key="2">
    <source>
        <dbReference type="ARBA" id="ARBA00009959"/>
    </source>
</evidence>
<accession>A0A1I7IU61</accession>
<keyword evidence="8 9" id="KW-0051">Antiviral defense</keyword>
<evidence type="ECO:0000256" key="1">
    <source>
        <dbReference type="ARBA" id="ARBA00001946"/>
    </source>
</evidence>
<evidence type="ECO:0000313" key="11">
    <source>
        <dbReference type="Proteomes" id="UP000199138"/>
    </source>
</evidence>
<dbReference type="SUPFAM" id="SSF143430">
    <property type="entry name" value="TTP0101/SSO1404-like"/>
    <property type="match status" value="1"/>
</dbReference>
<comment type="cofactor">
    <cofactor evidence="1 9">
        <name>Mg(2+)</name>
        <dbReference type="ChEBI" id="CHEBI:18420"/>
    </cofactor>
</comment>
<comment type="similarity">
    <text evidence="2 9">Belongs to the CRISPR-associated endoribonuclease Cas2 protein family.</text>
</comment>
<name>A0A1I7IU61_9FLAO</name>
<comment type="function">
    <text evidence="9">CRISPR (clustered regularly interspaced short palindromic repeat), is an adaptive immune system that provides protection against mobile genetic elements (viruses, transposable elements and conjugative plasmids). CRISPR clusters contain sequences complementary to antecedent mobile elements and target invading nucleic acids. CRISPR clusters are transcribed and processed into CRISPR RNA (crRNA). Functions as a ssRNA-specific endoribonuclease. Involved in the integration of spacer DNA into the CRISPR cassette.</text>
</comment>
<dbReference type="STRING" id="1224947.SAMN05216480_1227"/>
<keyword evidence="11" id="KW-1185">Reference proteome</keyword>
<keyword evidence="5 9" id="KW-0255">Endonuclease</keyword>
<evidence type="ECO:0000256" key="6">
    <source>
        <dbReference type="ARBA" id="ARBA00022801"/>
    </source>
</evidence>
<feature type="binding site" evidence="9">
    <location>
        <position position="23"/>
    </location>
    <ligand>
        <name>Mg(2+)</name>
        <dbReference type="ChEBI" id="CHEBI:18420"/>
        <note>catalytic</note>
    </ligand>
</feature>
<protein>
    <recommendedName>
        <fullName evidence="9">CRISPR-associated endoribonuclease Cas2</fullName>
        <ecNumber evidence="9">3.1.-.-</ecNumber>
    </recommendedName>
</protein>